<accession>A0ABT9XEL9</accession>
<protein>
    <submittedName>
        <fullName evidence="1">Uncharacterized protein</fullName>
    </submittedName>
</protein>
<dbReference type="RefSeq" id="WP_274455276.1">
    <property type="nucleotide sequence ID" value="NZ_CP067097.1"/>
</dbReference>
<dbReference type="Proteomes" id="UP001232973">
    <property type="component" value="Unassembled WGS sequence"/>
</dbReference>
<dbReference type="EMBL" id="JAUSTP010000002">
    <property type="protein sequence ID" value="MDQ0188744.1"/>
    <property type="molecule type" value="Genomic_DNA"/>
</dbReference>
<name>A0ABT9XEL9_9BACL</name>
<evidence type="ECO:0000313" key="1">
    <source>
        <dbReference type="EMBL" id="MDQ0188744.1"/>
    </source>
</evidence>
<proteinExistence type="predicted"/>
<comment type="caution">
    <text evidence="1">The sequence shown here is derived from an EMBL/GenBank/DDBJ whole genome shotgun (WGS) entry which is preliminary data.</text>
</comment>
<reference evidence="1 2" key="1">
    <citation type="submission" date="2023-07" db="EMBL/GenBank/DDBJ databases">
        <title>Genomic Encyclopedia of Type Strains, Phase IV (KMG-IV): sequencing the most valuable type-strain genomes for metagenomic binning, comparative biology and taxonomic classification.</title>
        <authorList>
            <person name="Goeker M."/>
        </authorList>
    </citation>
    <scope>NUCLEOTIDE SEQUENCE [LARGE SCALE GENOMIC DNA]</scope>
    <source>
        <strain evidence="1 2">DSM 4006</strain>
    </source>
</reference>
<organism evidence="1 2">
    <name type="scientific">Alicyclobacillus cycloheptanicus</name>
    <dbReference type="NCBI Taxonomy" id="1457"/>
    <lineage>
        <taxon>Bacteria</taxon>
        <taxon>Bacillati</taxon>
        <taxon>Bacillota</taxon>
        <taxon>Bacilli</taxon>
        <taxon>Bacillales</taxon>
        <taxon>Alicyclobacillaceae</taxon>
        <taxon>Alicyclobacillus</taxon>
    </lineage>
</organism>
<sequence>MRMCHRQERTSWNLKLTLAAAGFVLGSLSIAGHAHVALADTPAVTDFGQEIAQAAMVSGEGAPQALFVTRYADGHEHMEVHAVRGDSVVAFAGEHPGWYLDRAMTYLLHMPVYVRAVPSPAADSGHTAV</sequence>
<gene>
    <name evidence="1" type="ORF">J2S03_000556</name>
</gene>
<evidence type="ECO:0000313" key="2">
    <source>
        <dbReference type="Proteomes" id="UP001232973"/>
    </source>
</evidence>
<keyword evidence="2" id="KW-1185">Reference proteome</keyword>